<dbReference type="EMBL" id="LAZR01007391">
    <property type="protein sequence ID" value="KKM85544.1"/>
    <property type="molecule type" value="Genomic_DNA"/>
</dbReference>
<sequence length="243" mass="28667">GKIWRYDCYDIRKFKPGEIDTFLDIGANVGSFSLQAKVLNPTAKVISLEPCKETFETLLINMKQWKNTGIECYNICLGDGTLMYFDKRRHDGMSKFLTTEETHKWPKKYGYTIESKTLKKIFDDHKINREKPYIIKMDCEGGERFMRQEEFLEESLDIIRGSVQTMMEVHVDPEFGGSKDQWNSFFDKLKNTHELRLARWEDKENSDKRYIYAPVSEMPYEKGKMQIELIDKKWIGPWPGKGK</sequence>
<dbReference type="Pfam" id="PF05050">
    <property type="entry name" value="Methyltransf_21"/>
    <property type="match status" value="1"/>
</dbReference>
<evidence type="ECO:0000313" key="2">
    <source>
        <dbReference type="EMBL" id="KKM85544.1"/>
    </source>
</evidence>
<dbReference type="NCBIfam" id="TIGR01444">
    <property type="entry name" value="fkbM_fam"/>
    <property type="match status" value="1"/>
</dbReference>
<dbReference type="SUPFAM" id="SSF53335">
    <property type="entry name" value="S-adenosyl-L-methionine-dependent methyltransferases"/>
    <property type="match status" value="1"/>
</dbReference>
<reference evidence="2" key="1">
    <citation type="journal article" date="2015" name="Nature">
        <title>Complex archaea that bridge the gap between prokaryotes and eukaryotes.</title>
        <authorList>
            <person name="Spang A."/>
            <person name="Saw J.H."/>
            <person name="Jorgensen S.L."/>
            <person name="Zaremba-Niedzwiedzka K."/>
            <person name="Martijn J."/>
            <person name="Lind A.E."/>
            <person name="van Eijk R."/>
            <person name="Schleper C."/>
            <person name="Guy L."/>
            <person name="Ettema T.J."/>
        </authorList>
    </citation>
    <scope>NUCLEOTIDE SEQUENCE</scope>
</reference>
<evidence type="ECO:0000259" key="1">
    <source>
        <dbReference type="Pfam" id="PF05050"/>
    </source>
</evidence>
<name>A0A0F9KTB6_9ZZZZ</name>
<dbReference type="InterPro" id="IPR052514">
    <property type="entry name" value="SAM-dependent_MTase"/>
</dbReference>
<feature type="domain" description="Methyltransferase FkbM" evidence="1">
    <location>
        <begin position="24"/>
        <end position="186"/>
    </location>
</feature>
<accession>A0A0F9KTB6</accession>
<dbReference type="PANTHER" id="PTHR34203">
    <property type="entry name" value="METHYLTRANSFERASE, FKBM FAMILY PROTEIN"/>
    <property type="match status" value="1"/>
</dbReference>
<protein>
    <recommendedName>
        <fullName evidence="1">Methyltransferase FkbM domain-containing protein</fullName>
    </recommendedName>
</protein>
<proteinExistence type="predicted"/>
<dbReference type="Gene3D" id="3.40.50.150">
    <property type="entry name" value="Vaccinia Virus protein VP39"/>
    <property type="match status" value="1"/>
</dbReference>
<feature type="non-terminal residue" evidence="2">
    <location>
        <position position="1"/>
    </location>
</feature>
<gene>
    <name evidence="2" type="ORF">LCGC14_1287910</name>
</gene>
<dbReference type="PANTHER" id="PTHR34203:SF15">
    <property type="entry name" value="SLL1173 PROTEIN"/>
    <property type="match status" value="1"/>
</dbReference>
<dbReference type="InterPro" id="IPR029063">
    <property type="entry name" value="SAM-dependent_MTases_sf"/>
</dbReference>
<organism evidence="2">
    <name type="scientific">marine sediment metagenome</name>
    <dbReference type="NCBI Taxonomy" id="412755"/>
    <lineage>
        <taxon>unclassified sequences</taxon>
        <taxon>metagenomes</taxon>
        <taxon>ecological metagenomes</taxon>
    </lineage>
</organism>
<dbReference type="AlphaFoldDB" id="A0A0F9KTB6"/>
<dbReference type="InterPro" id="IPR006342">
    <property type="entry name" value="FkbM_mtfrase"/>
</dbReference>
<comment type="caution">
    <text evidence="2">The sequence shown here is derived from an EMBL/GenBank/DDBJ whole genome shotgun (WGS) entry which is preliminary data.</text>
</comment>